<dbReference type="PANTHER" id="PTHR47718:SF5">
    <property type="entry name" value="PROTEIN FAR1-RELATED SEQUENCE 8-LIKE"/>
    <property type="match status" value="1"/>
</dbReference>
<dbReference type="InterPro" id="IPR004330">
    <property type="entry name" value="FAR1_DNA_bnd_dom"/>
</dbReference>
<evidence type="ECO:0000313" key="10">
    <source>
        <dbReference type="Proteomes" id="UP000000763"/>
    </source>
</evidence>
<name>Q6YVN1_ORYSJ</name>
<keyword evidence="6" id="KW-0732">Signal</keyword>
<reference evidence="10" key="3">
    <citation type="journal article" date="2008" name="Nucleic Acids Res.">
        <title>The rice annotation project database (RAP-DB): 2008 update.</title>
        <authorList>
            <consortium name="The rice annotation project (RAP)"/>
        </authorList>
    </citation>
    <scope>GENOME REANNOTATION</scope>
    <source>
        <strain evidence="10">cv. Nipponbare</strain>
    </source>
</reference>
<keyword evidence="3" id="KW-0862">Zinc</keyword>
<gene>
    <name evidence="8" type="primary">P0045D08.113</name>
    <name evidence="9" type="ORF">OSJNBa0063H21.132</name>
</gene>
<dbReference type="Proteomes" id="UP000000763">
    <property type="component" value="Chromosome 8"/>
</dbReference>
<feature type="compositionally biased region" description="Acidic residues" evidence="5">
    <location>
        <begin position="440"/>
        <end position="465"/>
    </location>
</feature>
<dbReference type="AlphaFoldDB" id="Q6YVN1"/>
<feature type="compositionally biased region" description="Polar residues" evidence="5">
    <location>
        <begin position="31"/>
        <end position="48"/>
    </location>
</feature>
<dbReference type="PANTHER" id="PTHR47718">
    <property type="entry name" value="OS01G0519700 PROTEIN"/>
    <property type="match status" value="1"/>
</dbReference>
<feature type="compositionally biased region" description="Low complexity" evidence="5">
    <location>
        <begin position="313"/>
        <end position="326"/>
    </location>
</feature>
<evidence type="ECO:0000256" key="2">
    <source>
        <dbReference type="ARBA" id="ARBA00022771"/>
    </source>
</evidence>
<evidence type="ECO:0000313" key="8">
    <source>
        <dbReference type="EMBL" id="BAC92415.1"/>
    </source>
</evidence>
<accession>Q6YVN1</accession>
<feature type="compositionally biased region" description="Low complexity" evidence="5">
    <location>
        <begin position="333"/>
        <end position="343"/>
    </location>
</feature>
<feature type="compositionally biased region" description="Basic and acidic residues" evidence="5">
    <location>
        <begin position="1083"/>
        <end position="1097"/>
    </location>
</feature>
<feature type="region of interest" description="Disordered" evidence="5">
    <location>
        <begin position="1053"/>
        <end position="1132"/>
    </location>
</feature>
<feature type="region of interest" description="Disordered" evidence="5">
    <location>
        <begin position="31"/>
        <end position="77"/>
    </location>
</feature>
<dbReference type="Pfam" id="PF10551">
    <property type="entry name" value="MULE"/>
    <property type="match status" value="1"/>
</dbReference>
<evidence type="ECO:0000256" key="5">
    <source>
        <dbReference type="SAM" id="MobiDB-lite"/>
    </source>
</evidence>
<reference evidence="10" key="2">
    <citation type="journal article" date="2005" name="Nature">
        <title>The map-based sequence of the rice genome.</title>
        <authorList>
            <consortium name="International rice genome sequencing project (IRGSP)"/>
            <person name="Matsumoto T."/>
            <person name="Wu J."/>
            <person name="Kanamori H."/>
            <person name="Katayose Y."/>
            <person name="Fujisawa M."/>
            <person name="Namiki N."/>
            <person name="Mizuno H."/>
            <person name="Yamamoto K."/>
            <person name="Antonio B.A."/>
            <person name="Baba T."/>
            <person name="Sakata K."/>
            <person name="Nagamura Y."/>
            <person name="Aoki H."/>
            <person name="Arikawa K."/>
            <person name="Arita K."/>
            <person name="Bito T."/>
            <person name="Chiden Y."/>
            <person name="Fujitsuka N."/>
            <person name="Fukunaka R."/>
            <person name="Hamada M."/>
            <person name="Harada C."/>
            <person name="Hayashi A."/>
            <person name="Hijishita S."/>
            <person name="Honda M."/>
            <person name="Hosokawa S."/>
            <person name="Ichikawa Y."/>
            <person name="Idonuma A."/>
            <person name="Iijima M."/>
            <person name="Ikeda M."/>
            <person name="Ikeno M."/>
            <person name="Ito K."/>
            <person name="Ito S."/>
            <person name="Ito T."/>
            <person name="Ito Y."/>
            <person name="Ito Y."/>
            <person name="Iwabuchi A."/>
            <person name="Kamiya K."/>
            <person name="Karasawa W."/>
            <person name="Kurita K."/>
            <person name="Katagiri S."/>
            <person name="Kikuta A."/>
            <person name="Kobayashi H."/>
            <person name="Kobayashi N."/>
            <person name="Machita K."/>
            <person name="Maehara T."/>
            <person name="Masukawa M."/>
            <person name="Mizubayashi T."/>
            <person name="Mukai Y."/>
            <person name="Nagasaki H."/>
            <person name="Nagata Y."/>
            <person name="Naito S."/>
            <person name="Nakashima M."/>
            <person name="Nakama Y."/>
            <person name="Nakamichi Y."/>
            <person name="Nakamura M."/>
            <person name="Meguro A."/>
            <person name="Negishi M."/>
            <person name="Ohta I."/>
            <person name="Ohta T."/>
            <person name="Okamoto M."/>
            <person name="Ono N."/>
            <person name="Saji S."/>
            <person name="Sakaguchi M."/>
            <person name="Sakai K."/>
            <person name="Shibata M."/>
            <person name="Shimokawa T."/>
            <person name="Song J."/>
            <person name="Takazaki Y."/>
            <person name="Terasawa K."/>
            <person name="Tsugane M."/>
            <person name="Tsuji K."/>
            <person name="Ueda S."/>
            <person name="Waki K."/>
            <person name="Yamagata H."/>
            <person name="Yamamoto M."/>
            <person name="Yamamoto S."/>
            <person name="Yamane H."/>
            <person name="Yoshiki S."/>
            <person name="Yoshihara R."/>
            <person name="Yukawa K."/>
            <person name="Zhong H."/>
            <person name="Yano M."/>
            <person name="Yuan Q."/>
            <person name="Ouyang S."/>
            <person name="Liu J."/>
            <person name="Jones K.M."/>
            <person name="Gansberger K."/>
            <person name="Moffat K."/>
            <person name="Hill J."/>
            <person name="Bera J."/>
            <person name="Fadrosh D."/>
            <person name="Jin S."/>
            <person name="Johri S."/>
            <person name="Kim M."/>
            <person name="Overton L."/>
            <person name="Reardon M."/>
            <person name="Tsitrin T."/>
            <person name="Vuong H."/>
            <person name="Weaver B."/>
            <person name="Ciecko A."/>
            <person name="Tallon L."/>
            <person name="Jackson J."/>
            <person name="Pai G."/>
            <person name="Aken S.V."/>
            <person name="Utterback T."/>
            <person name="Reidmuller S."/>
            <person name="Feldblyum T."/>
            <person name="Hsiao J."/>
            <person name="Zismann V."/>
            <person name="Iobst S."/>
            <person name="de Vazeille A.R."/>
            <person name="Buell C.R."/>
            <person name="Ying K."/>
            <person name="Li Y."/>
            <person name="Lu T."/>
            <person name="Huang Y."/>
            <person name="Zhao Q."/>
            <person name="Feng Q."/>
            <person name="Zhang L."/>
            <person name="Zhu J."/>
            <person name="Weng Q."/>
            <person name="Mu J."/>
            <person name="Lu Y."/>
            <person name="Fan D."/>
            <person name="Liu Y."/>
            <person name="Guan J."/>
            <person name="Zhang Y."/>
            <person name="Yu S."/>
            <person name="Liu X."/>
            <person name="Zhang Y."/>
            <person name="Hong G."/>
            <person name="Han B."/>
            <person name="Choisne N."/>
            <person name="Demange N."/>
            <person name="Orjeda G."/>
            <person name="Samain S."/>
            <person name="Cattolico L."/>
            <person name="Pelletier E."/>
            <person name="Couloux A."/>
            <person name="Segurens B."/>
            <person name="Wincker P."/>
            <person name="D'Hont A."/>
            <person name="Scarpelli C."/>
            <person name="Weissenbach J."/>
            <person name="Salanoubat M."/>
            <person name="Quetier F."/>
            <person name="Yu Y."/>
            <person name="Kim H.R."/>
            <person name="Rambo T."/>
            <person name="Currie J."/>
            <person name="Collura K."/>
            <person name="Luo M."/>
            <person name="Yang T."/>
            <person name="Ammiraju J.S.S."/>
            <person name="Engler F."/>
            <person name="Soderlund C."/>
            <person name="Wing R.A."/>
            <person name="Palmer L.E."/>
            <person name="de la Bastide M."/>
            <person name="Spiegel L."/>
            <person name="Nascimento L."/>
            <person name="Zutavern T."/>
            <person name="O'Shaughnessy A."/>
            <person name="Dike S."/>
            <person name="Dedhia N."/>
            <person name="Preston R."/>
            <person name="Balija V."/>
            <person name="McCombie W.R."/>
            <person name="Chow T."/>
            <person name="Chen H."/>
            <person name="Chung M."/>
            <person name="Chen C."/>
            <person name="Shaw J."/>
            <person name="Wu H."/>
            <person name="Hsiao K."/>
            <person name="Chao Y."/>
            <person name="Chu M."/>
            <person name="Cheng C."/>
            <person name="Hour A."/>
            <person name="Lee P."/>
            <person name="Lin S."/>
            <person name="Lin Y."/>
            <person name="Liou J."/>
            <person name="Liu S."/>
            <person name="Hsing Y."/>
            <person name="Raghuvanshi S."/>
            <person name="Mohanty A."/>
            <person name="Bharti A.K."/>
            <person name="Gaur A."/>
            <person name="Gupta V."/>
            <person name="Kumar D."/>
            <person name="Ravi V."/>
            <person name="Vij S."/>
            <person name="Kapur A."/>
            <person name="Khurana P."/>
            <person name="Khurana P."/>
            <person name="Khurana J.P."/>
            <person name="Tyagi A.K."/>
            <person name="Gaikwad K."/>
            <person name="Singh A."/>
            <person name="Dalal V."/>
            <person name="Srivastava S."/>
            <person name="Dixit A."/>
            <person name="Pal A.K."/>
            <person name="Ghazi I.A."/>
            <person name="Yadav M."/>
            <person name="Pandit A."/>
            <person name="Bhargava A."/>
            <person name="Sureshbabu K."/>
            <person name="Batra K."/>
            <person name="Sharma T.R."/>
            <person name="Mohapatra T."/>
            <person name="Singh N.K."/>
            <person name="Messing J."/>
            <person name="Nelson A.B."/>
            <person name="Fuks G."/>
            <person name="Kavchok S."/>
            <person name="Keizer G."/>
            <person name="Linton E."/>
            <person name="Llaca V."/>
            <person name="Song R."/>
            <person name="Tanyolac B."/>
            <person name="Young S."/>
            <person name="Ho-Il K."/>
            <person name="Hahn J.H."/>
            <person name="Sangsakoo G."/>
            <person name="Vanavichit A."/>
            <person name="de Mattos Luiz.A.T."/>
            <person name="Zimmer P.D."/>
            <person name="Malone G."/>
            <person name="Dellagostin O."/>
            <person name="de Oliveira A.C."/>
            <person name="Bevan M."/>
            <person name="Bancroft I."/>
            <person name="Minx P."/>
            <person name="Cordum H."/>
            <person name="Wilson R."/>
            <person name="Cheng Z."/>
            <person name="Jin W."/>
            <person name="Jiang J."/>
            <person name="Leong S.A."/>
            <person name="Iwama H."/>
            <person name="Gojobori T."/>
            <person name="Itoh T."/>
            <person name="Niimura Y."/>
            <person name="Fujii Y."/>
            <person name="Habara T."/>
            <person name="Sakai H."/>
            <person name="Sato Y."/>
            <person name="Wilson G."/>
            <person name="Kumar K."/>
            <person name="McCouch S."/>
            <person name="Juretic N."/>
            <person name="Hoen D."/>
            <person name="Wright S."/>
            <person name="Bruskiewich R."/>
            <person name="Bureau T."/>
            <person name="Miyao A."/>
            <person name="Hirochika H."/>
            <person name="Nishikawa T."/>
            <person name="Kadowaki K."/>
            <person name="Sugiura M."/>
            <person name="Burr B."/>
            <person name="Sasaki T."/>
        </authorList>
    </citation>
    <scope>NUCLEOTIDE SEQUENCE [LARGE SCALE GENOMIC DNA]</scope>
    <source>
        <strain evidence="10">cv. Nipponbare</strain>
    </source>
</reference>
<evidence type="ECO:0000256" key="6">
    <source>
        <dbReference type="SAM" id="SignalP"/>
    </source>
</evidence>
<dbReference type="EMBL" id="AP005819">
    <property type="protein sequence ID" value="BAC92598.1"/>
    <property type="molecule type" value="Genomic_DNA"/>
</dbReference>
<dbReference type="InterPro" id="IPR006564">
    <property type="entry name" value="Znf_PMZ"/>
</dbReference>
<dbReference type="EMBL" id="AP004458">
    <property type="protein sequence ID" value="BAC92415.1"/>
    <property type="molecule type" value="Genomic_DNA"/>
</dbReference>
<protein>
    <submittedName>
        <fullName evidence="9">Far-red impaired response protein</fullName>
    </submittedName>
</protein>
<evidence type="ECO:0000256" key="4">
    <source>
        <dbReference type="PROSITE-ProRule" id="PRU00325"/>
    </source>
</evidence>
<evidence type="ECO:0000256" key="1">
    <source>
        <dbReference type="ARBA" id="ARBA00022723"/>
    </source>
</evidence>
<feature type="region of interest" description="Disordered" evidence="5">
    <location>
        <begin position="426"/>
        <end position="469"/>
    </location>
</feature>
<keyword evidence="2 4" id="KW-0863">Zinc-finger</keyword>
<organism evidence="9">
    <name type="scientific">Oryza sativa subsp. japonica</name>
    <name type="common">Rice</name>
    <dbReference type="NCBI Taxonomy" id="39947"/>
    <lineage>
        <taxon>Eukaryota</taxon>
        <taxon>Viridiplantae</taxon>
        <taxon>Streptophyta</taxon>
        <taxon>Embryophyta</taxon>
        <taxon>Tracheophyta</taxon>
        <taxon>Spermatophyta</taxon>
        <taxon>Magnoliopsida</taxon>
        <taxon>Liliopsida</taxon>
        <taxon>Poales</taxon>
        <taxon>Poaceae</taxon>
        <taxon>BOP clade</taxon>
        <taxon>Oryzoideae</taxon>
        <taxon>Oryzeae</taxon>
        <taxon>Oryzinae</taxon>
        <taxon>Oryza</taxon>
        <taxon>Oryza sativa</taxon>
    </lineage>
</organism>
<evidence type="ECO:0000313" key="9">
    <source>
        <dbReference type="EMBL" id="BAC92598.1"/>
    </source>
</evidence>
<feature type="signal peptide" evidence="6">
    <location>
        <begin position="1"/>
        <end position="21"/>
    </location>
</feature>
<dbReference type="SMART" id="SM00575">
    <property type="entry name" value="ZnF_PMZ"/>
    <property type="match status" value="1"/>
</dbReference>
<feature type="region of interest" description="Disordered" evidence="5">
    <location>
        <begin position="311"/>
        <end position="350"/>
    </location>
</feature>
<evidence type="ECO:0000256" key="3">
    <source>
        <dbReference type="ARBA" id="ARBA00022833"/>
    </source>
</evidence>
<sequence length="1132" mass="130614">MANLLGTASSASTVLIASLLGHVGLQSTASSASTVQPTSKHQRASSWDSGVGFGESPNNDHVVPMNKDQLTPQGNKLRNHVTLPNHIDRTEKIAKMENEKGEAKKKKKICSKSESQLQRKFKEGKNVFGESTQLSNMLGTGAEQVIKEKELIGKNVFGESTQLSNMQDKKAEQVIKEKELIGTKKFGESSQLSNMQDRAAEQIIKEKELIGLFTPRVTYSPQALHDELTMLNSQTTQEGQQNFTRLFQTPTAYHISEWTTIEDLYELKNTHFKSQGKSSSFTNGDEQPAIYTNNEQEISLCIQDQHMDKENGTAQETVEEIQIQQTEQHETMPESNETSNSEPNSREELNEEDIDNFLRNDEDGNTQIDKKHIPELGMKFKTDKEAHGFFNFYAYLAGFSTVITHHYKSTSKKRNGEITKYTYRCNLQGKNEPEDKNAEQEEEEQEEEEEEEEEVEEEEQIEEATEQERQTNVLKKTGCKCMMMVEKMFALGDVWQIATLDLKHNHALCPRREAKFLKSHKNMTIKEKRLIRTLKECNIPTRSMIVILSFLRGGLPALPYTKKDVSNVGTAINSETRNNDMKQVLAYLRKKEIEDPGISYKFKLDENNKVTSMFWTDGRSTQLYEEYGDCISFDTTYRTNRYNMPFAPFVGVIGHGTTCLFGCAFLGDETAETFKWVFETFATAMGGKHPKTIITDQDNAMRSAIAQVFQNTKHRNCLFHIKKNCREKTGSMFSQKSNKNLYDEYDDILSNCLTEAEFESLWPQMIEKFNLQNVNYLKIMWKNRAQFVPVYFKYDFCPFIQSTTLSEGTNSRFKRGVGPQHSVMSFMKEYENINDTIFDTLYSKDFQSRTKKPKTLWFNYLIEEQASELYNLEIFKKFQLELKETLSLQVSVLQQGKVYEVFVSPNSIQKEYRPRKHIVIVDLPNENYSCICGKFSKDGMLCSHVLKVMLDLNVRKIPEKYIIERWRKKERKETKKHIMQKENGDNSVLMFNVLSRKGADIASKASKRKRTYDYLVDELDKLEKNIDLMIQQEDQTQFSQHQDSGIEIANAEQQEQEKDVQEEHIEDPDTANTKGRKPKRYRRIVEKIIESSKKKIEEQEDAEENQNKARPKRNNNEEKQTANSATKGNAEN</sequence>
<evidence type="ECO:0000259" key="7">
    <source>
        <dbReference type="PROSITE" id="PS50966"/>
    </source>
</evidence>
<dbReference type="InterPro" id="IPR018289">
    <property type="entry name" value="MULE_transposase_dom"/>
</dbReference>
<dbReference type="GO" id="GO:0008270">
    <property type="term" value="F:zinc ion binding"/>
    <property type="evidence" value="ECO:0007669"/>
    <property type="project" value="UniProtKB-KW"/>
</dbReference>
<dbReference type="Pfam" id="PF03101">
    <property type="entry name" value="FAR1"/>
    <property type="match status" value="1"/>
</dbReference>
<feature type="compositionally biased region" description="Polar residues" evidence="5">
    <location>
        <begin position="1121"/>
        <end position="1132"/>
    </location>
</feature>
<proteinExistence type="predicted"/>
<feature type="chain" id="PRO_5010142756" evidence="6">
    <location>
        <begin position="22"/>
        <end position="1132"/>
    </location>
</feature>
<keyword evidence="1" id="KW-0479">Metal-binding</keyword>
<dbReference type="InterPro" id="IPR007527">
    <property type="entry name" value="Znf_SWIM"/>
</dbReference>
<dbReference type="PROSITE" id="PS50966">
    <property type="entry name" value="ZF_SWIM"/>
    <property type="match status" value="1"/>
</dbReference>
<feature type="domain" description="SWIM-type" evidence="7">
    <location>
        <begin position="917"/>
        <end position="953"/>
    </location>
</feature>
<reference evidence="9" key="1">
    <citation type="journal article" date="2004" name="Plant Cell">
        <title>Composition and structure of the centromeric region of rice chromosome 8.</title>
        <authorList>
            <person name="Wu J."/>
            <person name="Yamagata H."/>
            <person name="Hayashi-Tsugane M."/>
            <person name="Hijishita S."/>
            <person name="Fujisawa M."/>
            <person name="Shibata M."/>
            <person name="Itoh Y."/>
            <person name="Nakamura M."/>
            <person name="Sakaguchi M."/>
            <person name="Yoshihara R."/>
            <person name="Kobayashi H."/>
            <person name="Itoh K."/>
            <person name="Karasawa W."/>
            <person name="Yamamoto M."/>
            <person name="Saji S."/>
            <person name="Katagiri S."/>
            <person name="Kanamori H."/>
            <person name="Namiki N."/>
            <person name="Katayose Y."/>
            <person name="Matsumoto T."/>
            <person name="Sasaki T."/>
        </authorList>
    </citation>
    <scope>NUCLEOTIDE SEQUENCE</scope>
</reference>